<gene>
    <name evidence="1" type="ORF">KIN20_011336</name>
</gene>
<evidence type="ECO:0000313" key="2">
    <source>
        <dbReference type="Proteomes" id="UP001196413"/>
    </source>
</evidence>
<dbReference type="AlphaFoldDB" id="A0AAD5MUX3"/>
<organism evidence="1 2">
    <name type="scientific">Parelaphostrongylus tenuis</name>
    <name type="common">Meningeal worm</name>
    <dbReference type="NCBI Taxonomy" id="148309"/>
    <lineage>
        <taxon>Eukaryota</taxon>
        <taxon>Metazoa</taxon>
        <taxon>Ecdysozoa</taxon>
        <taxon>Nematoda</taxon>
        <taxon>Chromadorea</taxon>
        <taxon>Rhabditida</taxon>
        <taxon>Rhabditina</taxon>
        <taxon>Rhabditomorpha</taxon>
        <taxon>Strongyloidea</taxon>
        <taxon>Metastrongylidae</taxon>
        <taxon>Parelaphostrongylus</taxon>
    </lineage>
</organism>
<dbReference type="Proteomes" id="UP001196413">
    <property type="component" value="Unassembled WGS sequence"/>
</dbReference>
<protein>
    <submittedName>
        <fullName evidence="1">Uncharacterized protein</fullName>
    </submittedName>
</protein>
<name>A0AAD5MUX3_PARTN</name>
<evidence type="ECO:0000313" key="1">
    <source>
        <dbReference type="EMBL" id="KAJ1354406.1"/>
    </source>
</evidence>
<reference evidence="1" key="1">
    <citation type="submission" date="2021-06" db="EMBL/GenBank/DDBJ databases">
        <title>Parelaphostrongylus tenuis whole genome reference sequence.</title>
        <authorList>
            <person name="Garwood T.J."/>
            <person name="Larsen P.A."/>
            <person name="Fountain-Jones N.M."/>
            <person name="Garbe J.R."/>
            <person name="Macchietto M.G."/>
            <person name="Kania S.A."/>
            <person name="Gerhold R.W."/>
            <person name="Richards J.E."/>
            <person name="Wolf T.M."/>
        </authorList>
    </citation>
    <scope>NUCLEOTIDE SEQUENCE</scope>
    <source>
        <strain evidence="1">MNPRO001-30</strain>
        <tissue evidence="1">Meninges</tissue>
    </source>
</reference>
<keyword evidence="2" id="KW-1185">Reference proteome</keyword>
<accession>A0AAD5MUX3</accession>
<proteinExistence type="predicted"/>
<comment type="caution">
    <text evidence="1">The sequence shown here is derived from an EMBL/GenBank/DDBJ whole genome shotgun (WGS) entry which is preliminary data.</text>
</comment>
<sequence length="65" mass="7236">MGMPKMISGFIDLGPSCLLISRFSAALRYAVTINYPFTEYTRFGQLKSVSDKTTPADFISQLKIP</sequence>
<dbReference type="EMBL" id="JAHQIW010002074">
    <property type="protein sequence ID" value="KAJ1354406.1"/>
    <property type="molecule type" value="Genomic_DNA"/>
</dbReference>